<dbReference type="InterPro" id="IPR050965">
    <property type="entry name" value="UPF0336/Enoyl-CoA_hydratase"/>
</dbReference>
<dbReference type="InterPro" id="IPR029069">
    <property type="entry name" value="HotDog_dom_sf"/>
</dbReference>
<evidence type="ECO:0000259" key="1">
    <source>
        <dbReference type="Pfam" id="PF13452"/>
    </source>
</evidence>
<keyword evidence="3" id="KW-1185">Reference proteome</keyword>
<accession>A0ABV8DMA7</accession>
<proteinExistence type="predicted"/>
<dbReference type="CDD" id="cd03441">
    <property type="entry name" value="R_hydratase_like"/>
    <property type="match status" value="1"/>
</dbReference>
<dbReference type="Proteomes" id="UP001595696">
    <property type="component" value="Unassembled WGS sequence"/>
</dbReference>
<comment type="caution">
    <text evidence="2">The sequence shown here is derived from an EMBL/GenBank/DDBJ whole genome shotgun (WGS) entry which is preliminary data.</text>
</comment>
<evidence type="ECO:0000313" key="2">
    <source>
        <dbReference type="EMBL" id="MFC3960835.1"/>
    </source>
</evidence>
<sequence length="324" mass="34438">MRSTATRQVPAPEHRIDGHRYRATARVEVTARAVREFARAVRDFHPAHSSAAAAAELGYPALIAPPTFSSIVLGRVQREILDIVGSGPESARILHADQVIEIGRPLFAGDLLGCDIYFESFRQFADYDVMAIRSALTAADGTVVQTGSAALLARTGERESVLGEVARRIIRRGYAPVDGPTREAPPPARAPRPTVCFDDLAIGTEIPPGSLLLAHEDLARFAAATGEPARPGAGGTAPGMLQLGLASGYVSNWLGDPGAVTRIHAQFGSFTHALRIPASGAVAVTSRARVDQLDPRERRATLALDLRSGGRPLFGYAAAEVRFP</sequence>
<dbReference type="Pfam" id="PF13452">
    <property type="entry name" value="FAS1_DH_region"/>
    <property type="match status" value="1"/>
</dbReference>
<feature type="domain" description="FAS1-like dehydratase" evidence="1">
    <location>
        <begin position="18"/>
        <end position="145"/>
    </location>
</feature>
<dbReference type="InterPro" id="IPR039569">
    <property type="entry name" value="FAS1-like_DH_region"/>
</dbReference>
<evidence type="ECO:0000313" key="3">
    <source>
        <dbReference type="Proteomes" id="UP001595696"/>
    </source>
</evidence>
<dbReference type="RefSeq" id="WP_378610606.1">
    <property type="nucleotide sequence ID" value="NZ_JBHSAX010000003.1"/>
</dbReference>
<organism evidence="2 3">
    <name type="scientific">Nocardia jiangsuensis</name>
    <dbReference type="NCBI Taxonomy" id="1691563"/>
    <lineage>
        <taxon>Bacteria</taxon>
        <taxon>Bacillati</taxon>
        <taxon>Actinomycetota</taxon>
        <taxon>Actinomycetes</taxon>
        <taxon>Mycobacteriales</taxon>
        <taxon>Nocardiaceae</taxon>
        <taxon>Nocardia</taxon>
    </lineage>
</organism>
<name>A0ABV8DMA7_9NOCA</name>
<protein>
    <submittedName>
        <fullName evidence="2">MaoC family dehydratase N-terminal domain-containing protein</fullName>
    </submittedName>
</protein>
<dbReference type="PANTHER" id="PTHR43437">
    <property type="entry name" value="HYDROXYACYL-THIOESTER DEHYDRATASE TYPE 2, MITOCHONDRIAL-RELATED"/>
    <property type="match status" value="1"/>
</dbReference>
<dbReference type="EMBL" id="JBHSAX010000003">
    <property type="protein sequence ID" value="MFC3960835.1"/>
    <property type="molecule type" value="Genomic_DNA"/>
</dbReference>
<dbReference type="SUPFAM" id="SSF54637">
    <property type="entry name" value="Thioesterase/thiol ester dehydrase-isomerase"/>
    <property type="match status" value="2"/>
</dbReference>
<dbReference type="Gene3D" id="3.10.129.10">
    <property type="entry name" value="Hotdog Thioesterase"/>
    <property type="match status" value="2"/>
</dbReference>
<gene>
    <name evidence="2" type="ORF">ACFO0B_02400</name>
</gene>
<reference evidence="3" key="1">
    <citation type="journal article" date="2019" name="Int. J. Syst. Evol. Microbiol.">
        <title>The Global Catalogue of Microorganisms (GCM) 10K type strain sequencing project: providing services to taxonomists for standard genome sequencing and annotation.</title>
        <authorList>
            <consortium name="The Broad Institute Genomics Platform"/>
            <consortium name="The Broad Institute Genome Sequencing Center for Infectious Disease"/>
            <person name="Wu L."/>
            <person name="Ma J."/>
        </authorList>
    </citation>
    <scope>NUCLEOTIDE SEQUENCE [LARGE SCALE GENOMIC DNA]</scope>
    <source>
        <strain evidence="3">CGMCC 4.7330</strain>
    </source>
</reference>
<dbReference type="PANTHER" id="PTHR43437:SF3">
    <property type="entry name" value="HYDROXYACYL-THIOESTER DEHYDRATASE TYPE 2, MITOCHONDRIAL"/>
    <property type="match status" value="1"/>
</dbReference>